<dbReference type="SMART" id="SM01351">
    <property type="entry name" value="Aspzincin_M35"/>
    <property type="match status" value="1"/>
</dbReference>
<keyword evidence="3" id="KW-0645">Protease</keyword>
<comment type="similarity">
    <text evidence="2">Belongs to the peptidase M35 family.</text>
</comment>
<dbReference type="InterPro" id="IPR024079">
    <property type="entry name" value="MetalloPept_cat_dom_sf"/>
</dbReference>
<dbReference type="CDD" id="cd11007">
    <property type="entry name" value="M35_like_1"/>
    <property type="match status" value="1"/>
</dbReference>
<evidence type="ECO:0000256" key="5">
    <source>
        <dbReference type="ARBA" id="ARBA00022801"/>
    </source>
</evidence>
<name>A0ABY3RHW9_9BRAD</name>
<dbReference type="SUPFAM" id="SSF55486">
    <property type="entry name" value="Metalloproteases ('zincins'), catalytic domain"/>
    <property type="match status" value="1"/>
</dbReference>
<evidence type="ECO:0000256" key="1">
    <source>
        <dbReference type="ARBA" id="ARBA00001947"/>
    </source>
</evidence>
<keyword evidence="10" id="KW-1185">Reference proteome</keyword>
<gene>
    <name evidence="9" type="ORF">LQG66_08665</name>
</gene>
<reference evidence="9" key="1">
    <citation type="journal article" date="2024" name="Antonie Van Leeuwenhoek">
        <title>Bradyrhizobium ontarionense sp. nov., a novel bacterial symbiont isolated from Aeschynomene indica (Indian jointvetch), harbours photosynthesis, nitrogen fixation and nitrous oxide (N2O) reductase genes.</title>
        <authorList>
            <person name="Bromfield E.S.P."/>
            <person name="Cloutier S."/>
        </authorList>
    </citation>
    <scope>NUCLEOTIDE SEQUENCE</scope>
    <source>
        <strain evidence="9">A19</strain>
    </source>
</reference>
<organism evidence="9 10">
    <name type="scientific">Bradyrhizobium ontarionense</name>
    <dbReference type="NCBI Taxonomy" id="2898149"/>
    <lineage>
        <taxon>Bacteria</taxon>
        <taxon>Pseudomonadati</taxon>
        <taxon>Pseudomonadota</taxon>
        <taxon>Alphaproteobacteria</taxon>
        <taxon>Hyphomicrobiales</taxon>
        <taxon>Nitrobacteraceae</taxon>
        <taxon>Bradyrhizobium</taxon>
    </lineage>
</organism>
<sequence length="198" mass="21468">MVFLLWFAPAVAQPVPCKGSDLASAKAAQVDAQNTLKAALNFLHGNDSKTKQLVKRWFGRNDQATIDQVVSVLARTSDWVGKVSLYCLYANDGSLVESTTAPDGSIVLRDTAGNTFAYVDPGDLTKINLGLAFFNAPATGTDGKLGAIIHEVTHFFLTGNTDDIRYGRDDCLRLAGQDPDSALKNADSYEYFIEDWLA</sequence>
<dbReference type="RefSeq" id="WP_231325429.1">
    <property type="nucleotide sequence ID" value="NZ_CP088156.1"/>
</dbReference>
<keyword evidence="4" id="KW-0479">Metal-binding</keyword>
<keyword evidence="7" id="KW-0482">Metalloprotease</keyword>
<dbReference type="PANTHER" id="PTHR37016:SF3">
    <property type="entry name" value="NEUTRAL PROTEASE 2-RELATED"/>
    <property type="match status" value="1"/>
</dbReference>
<comment type="cofactor">
    <cofactor evidence="1">
        <name>Zn(2+)</name>
        <dbReference type="ChEBI" id="CHEBI:29105"/>
    </cofactor>
</comment>
<accession>A0ABY3RHW9</accession>
<protein>
    <submittedName>
        <fullName evidence="9">M35 family metallopeptidase</fullName>
    </submittedName>
</protein>
<evidence type="ECO:0000256" key="7">
    <source>
        <dbReference type="ARBA" id="ARBA00023049"/>
    </source>
</evidence>
<dbReference type="InterPro" id="IPR029463">
    <property type="entry name" value="Lys_MEP"/>
</dbReference>
<keyword evidence="5" id="KW-0378">Hydrolase</keyword>
<evidence type="ECO:0000313" key="9">
    <source>
        <dbReference type="EMBL" id="UFZ06352.1"/>
    </source>
</evidence>
<evidence type="ECO:0000256" key="2">
    <source>
        <dbReference type="ARBA" id="ARBA00010279"/>
    </source>
</evidence>
<evidence type="ECO:0000256" key="4">
    <source>
        <dbReference type="ARBA" id="ARBA00022723"/>
    </source>
</evidence>
<feature type="domain" description="Lysine-specific metallo-endopeptidase" evidence="8">
    <location>
        <begin position="41"/>
        <end position="194"/>
    </location>
</feature>
<dbReference type="InterPro" id="IPR034108">
    <property type="entry name" value="Pept_M35-like_proteobacteria"/>
</dbReference>
<dbReference type="InterPro" id="IPR050414">
    <property type="entry name" value="Fungal_M35_metalloproteases"/>
</dbReference>
<dbReference type="EMBL" id="CP088156">
    <property type="protein sequence ID" value="UFZ06352.1"/>
    <property type="molecule type" value="Genomic_DNA"/>
</dbReference>
<evidence type="ECO:0000256" key="3">
    <source>
        <dbReference type="ARBA" id="ARBA00022670"/>
    </source>
</evidence>
<dbReference type="Pfam" id="PF14521">
    <property type="entry name" value="Aspzincin_M35"/>
    <property type="match status" value="1"/>
</dbReference>
<proteinExistence type="inferred from homology"/>
<keyword evidence="6" id="KW-0862">Zinc</keyword>
<evidence type="ECO:0000259" key="8">
    <source>
        <dbReference type="SMART" id="SM01351"/>
    </source>
</evidence>
<dbReference type="Proteomes" id="UP001431010">
    <property type="component" value="Chromosome"/>
</dbReference>
<evidence type="ECO:0000256" key="6">
    <source>
        <dbReference type="ARBA" id="ARBA00022833"/>
    </source>
</evidence>
<dbReference type="PANTHER" id="PTHR37016">
    <property type="match status" value="1"/>
</dbReference>
<dbReference type="Gene3D" id="3.40.390.10">
    <property type="entry name" value="Collagenase (Catalytic Domain)"/>
    <property type="match status" value="1"/>
</dbReference>
<evidence type="ECO:0000313" key="10">
    <source>
        <dbReference type="Proteomes" id="UP001431010"/>
    </source>
</evidence>